<evidence type="ECO:0000256" key="1">
    <source>
        <dbReference type="SAM" id="Phobius"/>
    </source>
</evidence>
<feature type="transmembrane region" description="Helical" evidence="1">
    <location>
        <begin position="60"/>
        <end position="80"/>
    </location>
</feature>
<reference evidence="2 3" key="1">
    <citation type="submission" date="2016-10" db="EMBL/GenBank/DDBJ databases">
        <authorList>
            <person name="Varghese N."/>
            <person name="Submissions S."/>
        </authorList>
    </citation>
    <scope>NUCLEOTIDE SEQUENCE [LARGE SCALE GENOMIC DNA]</scope>
    <source>
        <strain evidence="2 3">DSM 13796</strain>
    </source>
</reference>
<organism evidence="2 3">
    <name type="scientific">Priestia endophytica DSM 13796</name>
    <dbReference type="NCBI Taxonomy" id="1121089"/>
    <lineage>
        <taxon>Bacteria</taxon>
        <taxon>Bacillati</taxon>
        <taxon>Bacillota</taxon>
        <taxon>Bacilli</taxon>
        <taxon>Bacillales</taxon>
        <taxon>Bacillaceae</taxon>
        <taxon>Priestia</taxon>
    </lineage>
</organism>
<keyword evidence="1" id="KW-0812">Transmembrane</keyword>
<name>A0A1I6C8J7_9BACI</name>
<evidence type="ECO:0008006" key="4">
    <source>
        <dbReference type="Google" id="ProtNLM"/>
    </source>
</evidence>
<keyword evidence="3" id="KW-1185">Reference proteome</keyword>
<dbReference type="Pfam" id="PF10710">
    <property type="entry name" value="DUF2512"/>
    <property type="match status" value="1"/>
</dbReference>
<evidence type="ECO:0000313" key="2">
    <source>
        <dbReference type="EMBL" id="SFQ89508.1"/>
    </source>
</evidence>
<accession>A0A1I6C8J7</accession>
<gene>
    <name evidence="2" type="ORF">SAMN02745910_05292</name>
</gene>
<feature type="transmembrane region" description="Helical" evidence="1">
    <location>
        <begin position="34"/>
        <end position="53"/>
    </location>
</feature>
<proteinExistence type="predicted"/>
<feature type="transmembrane region" description="Helical" evidence="1">
    <location>
        <begin position="7"/>
        <end position="28"/>
    </location>
</feature>
<keyword evidence="1" id="KW-0472">Membrane</keyword>
<keyword evidence="1" id="KW-1133">Transmembrane helix</keyword>
<protein>
    <recommendedName>
        <fullName evidence="4">DUF2512 family protein</fullName>
    </recommendedName>
</protein>
<evidence type="ECO:0000313" key="3">
    <source>
        <dbReference type="Proteomes" id="UP000182762"/>
    </source>
</evidence>
<comment type="caution">
    <text evidence="2">The sequence shown here is derived from an EMBL/GenBank/DDBJ whole genome shotgun (WGS) entry which is preliminary data.</text>
</comment>
<dbReference type="EMBL" id="FOXX01000036">
    <property type="protein sequence ID" value="SFQ89508.1"/>
    <property type="molecule type" value="Genomic_DNA"/>
</dbReference>
<dbReference type="RefSeq" id="WP_061804539.1">
    <property type="nucleotide sequence ID" value="NZ_FOXX01000036.1"/>
</dbReference>
<sequence>MNHVKALLIKGIMTLAILYLILSLGFGISFINVLIITLVLGAISYILGDLYILPKKTNMVATMADLGVTFVVVWLLGIALTGMEAATMAEVAAISAIVIAIGEYLFHFYILRKDLGANKRLKASSSH</sequence>
<dbReference type="InterPro" id="IPR019649">
    <property type="entry name" value="DUF2512"/>
</dbReference>
<feature type="transmembrane region" description="Helical" evidence="1">
    <location>
        <begin position="92"/>
        <end position="111"/>
    </location>
</feature>
<dbReference type="GeneID" id="93713782"/>
<dbReference type="Proteomes" id="UP000182762">
    <property type="component" value="Unassembled WGS sequence"/>
</dbReference>